<feature type="transmembrane region" description="Helical" evidence="2">
    <location>
        <begin position="6"/>
        <end position="28"/>
    </location>
</feature>
<reference evidence="3" key="1">
    <citation type="submission" date="2020-09" db="EMBL/GenBank/DDBJ databases">
        <title>Genome-Enabled Discovery of Anthraquinone Biosynthesis in Senna tora.</title>
        <authorList>
            <person name="Kang S.-H."/>
            <person name="Pandey R.P."/>
            <person name="Lee C.-M."/>
            <person name="Sim J.-S."/>
            <person name="Jeong J.-T."/>
            <person name="Choi B.-S."/>
            <person name="Jung M."/>
            <person name="Ginzburg D."/>
            <person name="Zhao K."/>
            <person name="Won S.Y."/>
            <person name="Oh T.-J."/>
            <person name="Yu Y."/>
            <person name="Kim N.-H."/>
            <person name="Lee O.R."/>
            <person name="Lee T.-H."/>
            <person name="Bashyal P."/>
            <person name="Kim T.-S."/>
            <person name="Lee W.-H."/>
            <person name="Kawkins C."/>
            <person name="Kim C.-K."/>
            <person name="Kim J.S."/>
            <person name="Ahn B.O."/>
            <person name="Rhee S.Y."/>
            <person name="Sohng J.K."/>
        </authorList>
    </citation>
    <scope>NUCLEOTIDE SEQUENCE</scope>
    <source>
        <tissue evidence="3">Leaf</tissue>
    </source>
</reference>
<keyword evidence="2" id="KW-0812">Transmembrane</keyword>
<proteinExistence type="predicted"/>
<keyword evidence="4" id="KW-1185">Reference proteome</keyword>
<dbReference type="EMBL" id="JAAIUW010000007">
    <property type="protein sequence ID" value="KAF7824068.1"/>
    <property type="molecule type" value="Genomic_DNA"/>
</dbReference>
<dbReference type="AlphaFoldDB" id="A0A834TKT9"/>
<keyword evidence="2" id="KW-0472">Membrane</keyword>
<dbReference type="OrthoDB" id="1682025at2759"/>
<gene>
    <name evidence="3" type="ORF">G2W53_022212</name>
</gene>
<comment type="caution">
    <text evidence="3">The sequence shown here is derived from an EMBL/GenBank/DDBJ whole genome shotgun (WGS) entry which is preliminary data.</text>
</comment>
<sequence>MAFKNASAWVIINVVILTLALSLSLPFLHSSTSSLPHGTEMAEKTRTEVATFGNEAGVEESARQVPTGPDPLHHNNKPVGP</sequence>
<organism evidence="3 4">
    <name type="scientific">Senna tora</name>
    <dbReference type="NCBI Taxonomy" id="362788"/>
    <lineage>
        <taxon>Eukaryota</taxon>
        <taxon>Viridiplantae</taxon>
        <taxon>Streptophyta</taxon>
        <taxon>Embryophyta</taxon>
        <taxon>Tracheophyta</taxon>
        <taxon>Spermatophyta</taxon>
        <taxon>Magnoliopsida</taxon>
        <taxon>eudicotyledons</taxon>
        <taxon>Gunneridae</taxon>
        <taxon>Pentapetalae</taxon>
        <taxon>rosids</taxon>
        <taxon>fabids</taxon>
        <taxon>Fabales</taxon>
        <taxon>Fabaceae</taxon>
        <taxon>Caesalpinioideae</taxon>
        <taxon>Cassia clade</taxon>
        <taxon>Senna</taxon>
    </lineage>
</organism>
<feature type="region of interest" description="Disordered" evidence="1">
    <location>
        <begin position="53"/>
        <end position="81"/>
    </location>
</feature>
<evidence type="ECO:0000313" key="4">
    <source>
        <dbReference type="Proteomes" id="UP000634136"/>
    </source>
</evidence>
<protein>
    <submittedName>
        <fullName evidence="3">CLE13 protein</fullName>
    </submittedName>
</protein>
<evidence type="ECO:0000313" key="3">
    <source>
        <dbReference type="EMBL" id="KAF7824068.1"/>
    </source>
</evidence>
<evidence type="ECO:0000256" key="1">
    <source>
        <dbReference type="SAM" id="MobiDB-lite"/>
    </source>
</evidence>
<name>A0A834TKT9_9FABA</name>
<keyword evidence="2" id="KW-1133">Transmembrane helix</keyword>
<accession>A0A834TKT9</accession>
<evidence type="ECO:0000256" key="2">
    <source>
        <dbReference type="SAM" id="Phobius"/>
    </source>
</evidence>
<dbReference type="Proteomes" id="UP000634136">
    <property type="component" value="Unassembled WGS sequence"/>
</dbReference>